<evidence type="ECO:0000256" key="2">
    <source>
        <dbReference type="SAM" id="Phobius"/>
    </source>
</evidence>
<feature type="domain" description="Cell envelope-related transcriptional attenuator" evidence="3">
    <location>
        <begin position="102"/>
        <end position="250"/>
    </location>
</feature>
<accession>A0ABT7C1V7</accession>
<sequence>MSGSVDSSGKDPSRHSNSMMMRANRILFWCYVIIITSLISSTLGAIAALLVPEQLMTMVQPQPEERSPLLEWGYPFQYRLSRPMHLLVMGVDRGSNPNFKGRSDTLLLLRIDPKTNSLNLLSIPRDTRVNVTNFGTRKINELNFLGGAENTIAAVETLLDGIAIDRYLLIQNGALTELVDLLGGLEIFVEQPMSYVDYAQNLKIELLPGWQTLSGQQAEDFVRFRGNALGDIGRIQRQQYLLKALHQRLQNPTVISRLPEAIRIMEQYIDTNLTEEEMRALVGFSLQTESKNFRMVMLPGRASTTGEYDTSYWLMDDGGRDRILREYFNRLWIGDAWDTPDYSVSTGRDPTTLSIALQNATTEPEMLEKVANYLEDKGYRDLYIISDWPHPLRTSQVIVQKGDLRGGNILLEEIDLGRLEAASTGDLRTDLTLRIGEDWLSRFPPSSNPQQ</sequence>
<dbReference type="Proteomes" id="UP001232992">
    <property type="component" value="Unassembled WGS sequence"/>
</dbReference>
<keyword evidence="2" id="KW-0812">Transmembrane</keyword>
<dbReference type="InterPro" id="IPR004474">
    <property type="entry name" value="LytR_CpsA_psr"/>
</dbReference>
<dbReference type="InterPro" id="IPR027381">
    <property type="entry name" value="LytR/CpsA/Psr_C"/>
</dbReference>
<dbReference type="NCBIfam" id="TIGR00350">
    <property type="entry name" value="lytR_cpsA_psr"/>
    <property type="match status" value="1"/>
</dbReference>
<keyword evidence="2" id="KW-1133">Transmembrane helix</keyword>
<comment type="caution">
    <text evidence="5">The sequence shown here is derived from an EMBL/GenBank/DDBJ whole genome shotgun (WGS) entry which is preliminary data.</text>
</comment>
<gene>
    <name evidence="5" type="ORF">PMH09_19765</name>
</gene>
<dbReference type="PANTHER" id="PTHR33392">
    <property type="entry name" value="POLYISOPRENYL-TEICHOIC ACID--PEPTIDOGLYCAN TEICHOIC ACID TRANSFERASE TAGU"/>
    <property type="match status" value="1"/>
</dbReference>
<name>A0ABT7C1V7_9CYAN</name>
<feature type="transmembrane region" description="Helical" evidence="2">
    <location>
        <begin position="26"/>
        <end position="51"/>
    </location>
</feature>
<proteinExistence type="inferred from homology"/>
<dbReference type="PANTHER" id="PTHR33392:SF6">
    <property type="entry name" value="POLYISOPRENYL-TEICHOIC ACID--PEPTIDOGLYCAN TEICHOIC ACID TRANSFERASE TAGU"/>
    <property type="match status" value="1"/>
</dbReference>
<keyword evidence="6" id="KW-1185">Reference proteome</keyword>
<dbReference type="Pfam" id="PF03816">
    <property type="entry name" value="LytR_cpsA_psr"/>
    <property type="match status" value="1"/>
</dbReference>
<dbReference type="EMBL" id="JAQOSQ010000034">
    <property type="protein sequence ID" value="MDJ1185428.1"/>
    <property type="molecule type" value="Genomic_DNA"/>
</dbReference>
<evidence type="ECO:0000259" key="3">
    <source>
        <dbReference type="Pfam" id="PF03816"/>
    </source>
</evidence>
<dbReference type="Gene3D" id="3.40.630.190">
    <property type="entry name" value="LCP protein"/>
    <property type="match status" value="1"/>
</dbReference>
<organism evidence="5 6">
    <name type="scientific">Roseofilum casamattae BLCC-M143</name>
    <dbReference type="NCBI Taxonomy" id="3022442"/>
    <lineage>
        <taxon>Bacteria</taxon>
        <taxon>Bacillati</taxon>
        <taxon>Cyanobacteriota</taxon>
        <taxon>Cyanophyceae</taxon>
        <taxon>Desertifilales</taxon>
        <taxon>Desertifilaceae</taxon>
        <taxon>Roseofilum</taxon>
        <taxon>Roseofilum casamattae</taxon>
    </lineage>
</organism>
<feature type="domain" description="LytR/CpsA/Psr regulator C-terminal" evidence="4">
    <location>
        <begin position="353"/>
        <end position="439"/>
    </location>
</feature>
<evidence type="ECO:0000259" key="4">
    <source>
        <dbReference type="Pfam" id="PF13399"/>
    </source>
</evidence>
<evidence type="ECO:0000313" key="5">
    <source>
        <dbReference type="EMBL" id="MDJ1185428.1"/>
    </source>
</evidence>
<protein>
    <submittedName>
        <fullName evidence="5">LCP family protein</fullName>
    </submittedName>
</protein>
<keyword evidence="2" id="KW-0472">Membrane</keyword>
<evidence type="ECO:0000313" key="6">
    <source>
        <dbReference type="Proteomes" id="UP001232992"/>
    </source>
</evidence>
<reference evidence="5 6" key="1">
    <citation type="submission" date="2023-01" db="EMBL/GenBank/DDBJ databases">
        <title>Novel diversity within Roseofilum (Cyanobacteria; Desertifilaceae) from marine benthic mats with descriptions of four novel species.</title>
        <authorList>
            <person name="Wang Y."/>
            <person name="Berthold D.E."/>
            <person name="Hu J."/>
            <person name="Lefler F.W."/>
            <person name="Laughinghouse H.D. IV."/>
        </authorList>
    </citation>
    <scope>NUCLEOTIDE SEQUENCE [LARGE SCALE GENOMIC DNA]</scope>
    <source>
        <strain evidence="5 6">BLCC-M143</strain>
    </source>
</reference>
<comment type="similarity">
    <text evidence="1">Belongs to the LytR/CpsA/Psr (LCP) family.</text>
</comment>
<dbReference type="RefSeq" id="WP_283760070.1">
    <property type="nucleotide sequence ID" value="NZ_JAQOSQ010000034.1"/>
</dbReference>
<dbReference type="Pfam" id="PF13399">
    <property type="entry name" value="LytR_C"/>
    <property type="match status" value="1"/>
</dbReference>
<dbReference type="InterPro" id="IPR050922">
    <property type="entry name" value="LytR/CpsA/Psr_CW_biosynth"/>
</dbReference>
<evidence type="ECO:0000256" key="1">
    <source>
        <dbReference type="ARBA" id="ARBA00006068"/>
    </source>
</evidence>